<evidence type="ECO:0000256" key="2">
    <source>
        <dbReference type="HAMAP-Rule" id="MF_00758"/>
    </source>
</evidence>
<evidence type="ECO:0000313" key="3">
    <source>
        <dbReference type="EMBL" id="RFM26214.1"/>
    </source>
</evidence>
<comment type="similarity">
    <text evidence="1 2">Belongs to the UPF0301 (AlgH) family.</text>
</comment>
<dbReference type="SUPFAM" id="SSF143456">
    <property type="entry name" value="VC0467-like"/>
    <property type="match status" value="1"/>
</dbReference>
<dbReference type="Pfam" id="PF02622">
    <property type="entry name" value="DUF179"/>
    <property type="match status" value="1"/>
</dbReference>
<dbReference type="AlphaFoldDB" id="A0A3E1NEI2"/>
<evidence type="ECO:0000256" key="1">
    <source>
        <dbReference type="ARBA" id="ARBA00009600"/>
    </source>
</evidence>
<name>A0A3E1NEI2_9BACT</name>
<accession>A0A3E1NEI2</accession>
<reference evidence="3 4" key="1">
    <citation type="submission" date="2018-08" db="EMBL/GenBank/DDBJ databases">
        <title>Chitinophagaceae sp. K23C18032701, a novel bacterium isolated from forest soil.</title>
        <authorList>
            <person name="Wang C."/>
        </authorList>
    </citation>
    <scope>NUCLEOTIDE SEQUENCE [LARGE SCALE GENOMIC DNA]</scope>
    <source>
        <strain evidence="3 4">K23C18032701</strain>
    </source>
</reference>
<dbReference type="RefSeq" id="WP_116849392.1">
    <property type="nucleotide sequence ID" value="NZ_QTJU01000011.1"/>
</dbReference>
<keyword evidence="4" id="KW-1185">Reference proteome</keyword>
<proteinExistence type="inferred from homology"/>
<protein>
    <recommendedName>
        <fullName evidence="2">UPF0301 protein DXN05_21705</fullName>
    </recommendedName>
</protein>
<dbReference type="PANTHER" id="PTHR30327:SF1">
    <property type="entry name" value="UPF0301 PROTEIN YQGE"/>
    <property type="match status" value="1"/>
</dbReference>
<comment type="caution">
    <text evidence="3">The sequence shown here is derived from an EMBL/GenBank/DDBJ whole genome shotgun (WGS) entry which is preliminary data.</text>
</comment>
<dbReference type="HAMAP" id="MF_00758">
    <property type="entry name" value="UPF0301"/>
    <property type="match status" value="1"/>
</dbReference>
<sequence>MDERVLPGTILIADPFLKDPNFMRTAVFICEHQSEGSFGFVLNRKYDKVVGDLVNDLDGCQLPVFYGGPVQMDTIHFIHQRPDLIQGGVEITDGIFWGGDFATLVELIQEEKIKPHHIRFFIGYSGWSEGQLAGELEEKSWLTTSGNRKLVFMPDENQIWPEALKQMGGDFEQLIHYPIDPQLN</sequence>
<dbReference type="OrthoDB" id="9807486at2"/>
<evidence type="ECO:0000313" key="4">
    <source>
        <dbReference type="Proteomes" id="UP000261284"/>
    </source>
</evidence>
<dbReference type="InterPro" id="IPR003774">
    <property type="entry name" value="AlgH-like"/>
</dbReference>
<dbReference type="Proteomes" id="UP000261284">
    <property type="component" value="Unassembled WGS sequence"/>
</dbReference>
<organism evidence="3 4">
    <name type="scientific">Deminuibacter soli</name>
    <dbReference type="NCBI Taxonomy" id="2291815"/>
    <lineage>
        <taxon>Bacteria</taxon>
        <taxon>Pseudomonadati</taxon>
        <taxon>Bacteroidota</taxon>
        <taxon>Chitinophagia</taxon>
        <taxon>Chitinophagales</taxon>
        <taxon>Chitinophagaceae</taxon>
        <taxon>Deminuibacter</taxon>
    </lineage>
</organism>
<dbReference type="Gene3D" id="3.40.1740.10">
    <property type="entry name" value="VC0467-like"/>
    <property type="match status" value="1"/>
</dbReference>
<dbReference type="PANTHER" id="PTHR30327">
    <property type="entry name" value="UNCHARACTERIZED PROTEIN YQGE"/>
    <property type="match status" value="1"/>
</dbReference>
<gene>
    <name evidence="3" type="ORF">DXN05_21705</name>
</gene>
<dbReference type="EMBL" id="QTJU01000011">
    <property type="protein sequence ID" value="RFM26214.1"/>
    <property type="molecule type" value="Genomic_DNA"/>
</dbReference>
<dbReference type="GO" id="GO:0005829">
    <property type="term" value="C:cytosol"/>
    <property type="evidence" value="ECO:0007669"/>
    <property type="project" value="TreeGrafter"/>
</dbReference>